<accession>A0ABS3QGC6</accession>
<evidence type="ECO:0000313" key="3">
    <source>
        <dbReference type="Proteomes" id="UP000664369"/>
    </source>
</evidence>
<keyword evidence="3" id="KW-1185">Reference proteome</keyword>
<comment type="caution">
    <text evidence="2">The sequence shown here is derived from an EMBL/GenBank/DDBJ whole genome shotgun (WGS) entry which is preliminary data.</text>
</comment>
<feature type="domain" description="VOC" evidence="1">
    <location>
        <begin position="5"/>
        <end position="118"/>
    </location>
</feature>
<protein>
    <recommendedName>
        <fullName evidence="1">VOC domain-containing protein</fullName>
    </recommendedName>
</protein>
<reference evidence="2 3" key="1">
    <citation type="submission" date="2021-03" db="EMBL/GenBank/DDBJ databases">
        <authorList>
            <person name="Kim M.K."/>
        </authorList>
    </citation>
    <scope>NUCLEOTIDE SEQUENCE [LARGE SCALE GENOMIC DNA]</scope>
    <source>
        <strain evidence="2 3">BT442</strain>
    </source>
</reference>
<name>A0ABS3QGC6_9BACT</name>
<sequence>MLPPSIIAIVPQLPSTCLEATSRFYRQKLGFREVGRYPDLLILKLQEQELQFWRTTDATLAETSACYVRVRDITALYKAYTAVPDLLRPEHALTVRAWGMNEFYVLDPDGNLLKFGEPVAWEPDAGPLPEMPAFT</sequence>
<dbReference type="RefSeq" id="WP_208175933.1">
    <property type="nucleotide sequence ID" value="NZ_JAGETZ010000006.1"/>
</dbReference>
<dbReference type="EMBL" id="JAGETZ010000006">
    <property type="protein sequence ID" value="MBO2010301.1"/>
    <property type="molecule type" value="Genomic_DNA"/>
</dbReference>
<evidence type="ECO:0000313" key="2">
    <source>
        <dbReference type="EMBL" id="MBO2010301.1"/>
    </source>
</evidence>
<proteinExistence type="predicted"/>
<dbReference type="InterPro" id="IPR037523">
    <property type="entry name" value="VOC_core"/>
</dbReference>
<dbReference type="SUPFAM" id="SSF54593">
    <property type="entry name" value="Glyoxalase/Bleomycin resistance protein/Dihydroxybiphenyl dioxygenase"/>
    <property type="match status" value="1"/>
</dbReference>
<dbReference type="Proteomes" id="UP000664369">
    <property type="component" value="Unassembled WGS sequence"/>
</dbReference>
<evidence type="ECO:0000259" key="1">
    <source>
        <dbReference type="PROSITE" id="PS51819"/>
    </source>
</evidence>
<gene>
    <name evidence="2" type="ORF">J4E00_14665</name>
</gene>
<dbReference type="PROSITE" id="PS51819">
    <property type="entry name" value="VOC"/>
    <property type="match status" value="1"/>
</dbReference>
<organism evidence="2 3">
    <name type="scientific">Hymenobacter negativus</name>
    <dbReference type="NCBI Taxonomy" id="2795026"/>
    <lineage>
        <taxon>Bacteria</taxon>
        <taxon>Pseudomonadati</taxon>
        <taxon>Bacteroidota</taxon>
        <taxon>Cytophagia</taxon>
        <taxon>Cytophagales</taxon>
        <taxon>Hymenobacteraceae</taxon>
        <taxon>Hymenobacter</taxon>
    </lineage>
</organism>
<dbReference type="InterPro" id="IPR029068">
    <property type="entry name" value="Glyas_Bleomycin-R_OHBP_Dase"/>
</dbReference>
<dbReference type="Gene3D" id="3.10.180.10">
    <property type="entry name" value="2,3-Dihydroxybiphenyl 1,2-Dioxygenase, domain 1"/>
    <property type="match status" value="1"/>
</dbReference>